<reference evidence="2 3" key="1">
    <citation type="journal article" date="2018" name="Front. Microbiol.">
        <title>Genome-Wide Analysis of Corynespora cassiicola Leaf Fall Disease Putative Effectors.</title>
        <authorList>
            <person name="Lopez D."/>
            <person name="Ribeiro S."/>
            <person name="Label P."/>
            <person name="Fumanal B."/>
            <person name="Venisse J.S."/>
            <person name="Kohler A."/>
            <person name="de Oliveira R.R."/>
            <person name="Labutti K."/>
            <person name="Lipzen A."/>
            <person name="Lail K."/>
            <person name="Bauer D."/>
            <person name="Ohm R.A."/>
            <person name="Barry K.W."/>
            <person name="Spatafora J."/>
            <person name="Grigoriev I.V."/>
            <person name="Martin F.M."/>
            <person name="Pujade-Renaud V."/>
        </authorList>
    </citation>
    <scope>NUCLEOTIDE SEQUENCE [LARGE SCALE GENOMIC DNA]</scope>
    <source>
        <strain evidence="2 3">Philippines</strain>
    </source>
</reference>
<proteinExistence type="predicted"/>
<keyword evidence="3" id="KW-1185">Reference proteome</keyword>
<evidence type="ECO:0000313" key="2">
    <source>
        <dbReference type="EMBL" id="PSN58902.1"/>
    </source>
</evidence>
<evidence type="ECO:0000256" key="1">
    <source>
        <dbReference type="SAM" id="MobiDB-lite"/>
    </source>
</evidence>
<organism evidence="2 3">
    <name type="scientific">Corynespora cassiicola Philippines</name>
    <dbReference type="NCBI Taxonomy" id="1448308"/>
    <lineage>
        <taxon>Eukaryota</taxon>
        <taxon>Fungi</taxon>
        <taxon>Dikarya</taxon>
        <taxon>Ascomycota</taxon>
        <taxon>Pezizomycotina</taxon>
        <taxon>Dothideomycetes</taxon>
        <taxon>Pleosporomycetidae</taxon>
        <taxon>Pleosporales</taxon>
        <taxon>Corynesporascaceae</taxon>
        <taxon>Corynespora</taxon>
    </lineage>
</organism>
<accession>A0A2T2N0G2</accession>
<evidence type="ECO:0000313" key="3">
    <source>
        <dbReference type="Proteomes" id="UP000240883"/>
    </source>
</evidence>
<dbReference type="AlphaFoldDB" id="A0A2T2N0G2"/>
<sequence>MASDMDRSVQTYSTELQQERQRSEVLKQQNMESEHQMSLLDQHLRETKEDMKRLESFYHQRLHDASVIIGDISEKDTNLSPVGNLASQMGAKCRDIFLEWVIYRKKAEMNAEIDNGGQNKVKKELESITDQNLRLQKDICKFEDTAKVQEEKIQFLSGSNQLLATQLEETKAELEEKKSELDTKNSELQTELDNLKAALQMFQDTDTDLPPKKRSRRRRDAQVTYS</sequence>
<feature type="region of interest" description="Disordered" evidence="1">
    <location>
        <begin position="1"/>
        <end position="37"/>
    </location>
</feature>
<protein>
    <submittedName>
        <fullName evidence="2">Uncharacterized protein</fullName>
    </submittedName>
</protein>
<name>A0A2T2N0G2_CORCC</name>
<gene>
    <name evidence="2" type="ORF">BS50DRAFT_595072</name>
</gene>
<dbReference type="Proteomes" id="UP000240883">
    <property type="component" value="Unassembled WGS sequence"/>
</dbReference>
<feature type="region of interest" description="Disordered" evidence="1">
    <location>
        <begin position="201"/>
        <end position="226"/>
    </location>
</feature>
<dbReference type="EMBL" id="KZ678180">
    <property type="protein sequence ID" value="PSN58902.1"/>
    <property type="molecule type" value="Genomic_DNA"/>
</dbReference>